<accession>A0A2N1MIH0</accession>
<dbReference type="VEuPathDB" id="FungiDB:RhiirFUN_023473"/>
<name>A0A2N1MIH0_9GLOM</name>
<evidence type="ECO:0000313" key="2">
    <source>
        <dbReference type="Proteomes" id="UP000233469"/>
    </source>
</evidence>
<proteinExistence type="predicted"/>
<dbReference type="AlphaFoldDB" id="A0A2N1MIH0"/>
<dbReference type="VEuPathDB" id="FungiDB:RhiirA1_476313"/>
<reference evidence="1 2" key="2">
    <citation type="submission" date="2017-10" db="EMBL/GenBank/DDBJ databases">
        <title>Extensive intraspecific genome diversity in a model arbuscular mycorrhizal fungus.</title>
        <authorList>
            <person name="Chen E.C.H."/>
            <person name="Morin E."/>
            <person name="Baudet D."/>
            <person name="Noel J."/>
            <person name="Ndikumana S."/>
            <person name="Charron P."/>
            <person name="St-Onge C."/>
            <person name="Giorgi J."/>
            <person name="Grigoriev I.V."/>
            <person name="Roux C."/>
            <person name="Martin F.M."/>
            <person name="Corradi N."/>
        </authorList>
    </citation>
    <scope>NUCLEOTIDE SEQUENCE [LARGE SCALE GENOMIC DNA]</scope>
    <source>
        <strain evidence="1 2">C2</strain>
    </source>
</reference>
<gene>
    <name evidence="1" type="ORF">RhiirC2_856253</name>
</gene>
<evidence type="ECO:0000313" key="1">
    <source>
        <dbReference type="EMBL" id="PKK61437.1"/>
    </source>
</evidence>
<comment type="caution">
    <text evidence="1">The sequence shown here is derived from an EMBL/GenBank/DDBJ whole genome shotgun (WGS) entry which is preliminary data.</text>
</comment>
<reference evidence="1 2" key="1">
    <citation type="submission" date="2016-04" db="EMBL/GenBank/DDBJ databases">
        <title>Genome analyses suggest a sexual origin of heterokaryosis in a supposedly ancient asexual fungus.</title>
        <authorList>
            <person name="Ropars J."/>
            <person name="Sedzielewska K."/>
            <person name="Noel J."/>
            <person name="Charron P."/>
            <person name="Farinelli L."/>
            <person name="Marton T."/>
            <person name="Kruger M."/>
            <person name="Pelin A."/>
            <person name="Brachmann A."/>
            <person name="Corradi N."/>
        </authorList>
    </citation>
    <scope>NUCLEOTIDE SEQUENCE [LARGE SCALE GENOMIC DNA]</scope>
    <source>
        <strain evidence="1 2">C2</strain>
    </source>
</reference>
<dbReference type="Proteomes" id="UP000233469">
    <property type="component" value="Unassembled WGS sequence"/>
</dbReference>
<feature type="non-terminal residue" evidence="1">
    <location>
        <position position="648"/>
    </location>
</feature>
<sequence>MDGNSVIEINDNADKIEIDVDKNDVDKISTFYDIDDINDDKIFTFDDGRHNDKPITMIEISPNENYLITYKISPNENYLITYSKEDRSIVGWNVEDIDKVQLKFDQTVEISEDKEYEIKSLCVSDDKKLVYITCITDKIFTIITVIDMNNKDKKKIVLNLFIKSKYYYPFYNDNYCTFNLKGEFILYNRVRSYKSIGEHKIIWIYSTQTKNNKWECKRFYRIPEDYELISISKYDKVYLVSEVSNDYIYEWNIGNINTERGVKIFVNNKDENKFKTYDIGIFSNEKLIFLKINDEIIIYSIEFGIHIASLDINDDIQLYNFMNHTGLFLLPSLFYYTPDKKIKYYWNNKYKNRFNQTLFDEPTDESTHDQTKFVFGILNERVWKSKFDEKMTKTNFSSENFDELNKENNKIIECDDDKINKKTFKHLNVHSFNPYIDTVSTLFQKVITNDDNKIELTGNLIKWDIHVDNGEIKVEVFKKGKLIGTKIGNYHYPYKYDNSTRNDHDLIASSLFNDDDIVILTTFGILIYTFSENNKSSEKDKSSDNDKSSENDKSIFLNYFYFMKSNGYIYKKTLQHYKRIFSKSTLPLPNYDSFRLNEWVLDLKNDKLSLLKYGVELLKFAIKEHNLELIDDIYKKCMSYFKEDLMNN</sequence>
<dbReference type="VEuPathDB" id="FungiDB:FUN_015114"/>
<dbReference type="SUPFAM" id="SSF82171">
    <property type="entry name" value="DPP6 N-terminal domain-like"/>
    <property type="match status" value="1"/>
</dbReference>
<protein>
    <submittedName>
        <fullName evidence="1">Uncharacterized protein</fullName>
    </submittedName>
</protein>
<organism evidence="1 2">
    <name type="scientific">Rhizophagus irregularis</name>
    <dbReference type="NCBI Taxonomy" id="588596"/>
    <lineage>
        <taxon>Eukaryota</taxon>
        <taxon>Fungi</taxon>
        <taxon>Fungi incertae sedis</taxon>
        <taxon>Mucoromycota</taxon>
        <taxon>Glomeromycotina</taxon>
        <taxon>Glomeromycetes</taxon>
        <taxon>Glomerales</taxon>
        <taxon>Glomeraceae</taxon>
        <taxon>Rhizophagus</taxon>
    </lineage>
</organism>
<dbReference type="EMBL" id="LLXL01002220">
    <property type="protein sequence ID" value="PKK61437.1"/>
    <property type="molecule type" value="Genomic_DNA"/>
</dbReference>